<feature type="transmembrane region" description="Helical" evidence="1">
    <location>
        <begin position="85"/>
        <end position="108"/>
    </location>
</feature>
<reference evidence="2" key="1">
    <citation type="submission" date="2020-07" db="EMBL/GenBank/DDBJ databases">
        <title>Nitrate ammonifying Pseudomonas campi sp. nov. isolated from German agricultural grassland.</title>
        <authorList>
            <person name="Timsy T."/>
            <person name="Ulrich A."/>
            <person name="Spanner T."/>
            <person name="Foesel B."/>
            <person name="Kolb S."/>
            <person name="Horn M.A."/>
            <person name="Behrendt U."/>
        </authorList>
    </citation>
    <scope>NUCLEOTIDE SEQUENCE</scope>
    <source>
        <strain evidence="2">S1-A32-2</strain>
    </source>
</reference>
<dbReference type="Proteomes" id="UP000501379">
    <property type="component" value="Chromosome"/>
</dbReference>
<accession>A0A6M8FPH4</accession>
<organism evidence="2 3">
    <name type="scientific">Aquipseudomonas campi</name>
    <dbReference type="NCBI Taxonomy" id="2731681"/>
    <lineage>
        <taxon>Bacteria</taxon>
        <taxon>Pseudomonadati</taxon>
        <taxon>Pseudomonadota</taxon>
        <taxon>Gammaproteobacteria</taxon>
        <taxon>Pseudomonadales</taxon>
        <taxon>Pseudomonadaceae</taxon>
        <taxon>Aquipseudomonas</taxon>
    </lineage>
</organism>
<dbReference type="Pfam" id="PF06790">
    <property type="entry name" value="UPF0259"/>
    <property type="match status" value="1"/>
</dbReference>
<gene>
    <name evidence="2" type="ORF">HNE05_01025</name>
</gene>
<evidence type="ECO:0000313" key="3">
    <source>
        <dbReference type="Proteomes" id="UP000501379"/>
    </source>
</evidence>
<keyword evidence="3" id="KW-1185">Reference proteome</keyword>
<name>A0A6M8FPH4_9GAMM</name>
<dbReference type="KEGG" id="pcam:HNE05_01025"/>
<dbReference type="AlphaFoldDB" id="A0A6M8FPH4"/>
<keyword evidence="1" id="KW-0472">Membrane</keyword>
<feature type="transmembrane region" description="Helical" evidence="1">
    <location>
        <begin position="21"/>
        <end position="47"/>
    </location>
</feature>
<feature type="transmembrane region" description="Helical" evidence="1">
    <location>
        <begin position="146"/>
        <end position="169"/>
    </location>
</feature>
<keyword evidence="1" id="KW-1133">Transmembrane helix</keyword>
<dbReference type="RefSeq" id="WP_173203349.1">
    <property type="nucleotide sequence ID" value="NZ_CP053697.2"/>
</dbReference>
<evidence type="ECO:0000313" key="2">
    <source>
        <dbReference type="EMBL" id="QKE62006.1"/>
    </source>
</evidence>
<feature type="transmembrane region" description="Helical" evidence="1">
    <location>
        <begin position="53"/>
        <end position="73"/>
    </location>
</feature>
<sequence>MNPLSVLRDSFIFFSRNLHSIAPLCLPLIALECLLRAVVAGLVPVAHSPTYELLVGLAIYPLYSAALILFLDARSQGRRPSLRNLLAASVLQWPAFAVLAGLSTLLIMLAAQAFVLPALWVMVKLAFAEYLLVLRGLTPLQAMRESFMLTIGHFWSLLACVLLVIVPLWLLDDWTLQLLGEQPDAVGSLLLDILNGFLQLFSTVVLFRCFMLCTPQPAEESHSS</sequence>
<feature type="transmembrane region" description="Helical" evidence="1">
    <location>
        <begin position="114"/>
        <end position="134"/>
    </location>
</feature>
<protein>
    <submittedName>
        <fullName evidence="2">Uncharacterized protein</fullName>
    </submittedName>
</protein>
<keyword evidence="1" id="KW-0812">Transmembrane</keyword>
<feature type="transmembrane region" description="Helical" evidence="1">
    <location>
        <begin position="189"/>
        <end position="207"/>
    </location>
</feature>
<dbReference type="EMBL" id="CP053697">
    <property type="protein sequence ID" value="QKE62006.1"/>
    <property type="molecule type" value="Genomic_DNA"/>
</dbReference>
<evidence type="ECO:0000256" key="1">
    <source>
        <dbReference type="SAM" id="Phobius"/>
    </source>
</evidence>
<proteinExistence type="predicted"/>